<organism evidence="1 2">
    <name type="scientific">Endozoicomonas gorgoniicola</name>
    <dbReference type="NCBI Taxonomy" id="1234144"/>
    <lineage>
        <taxon>Bacteria</taxon>
        <taxon>Pseudomonadati</taxon>
        <taxon>Pseudomonadota</taxon>
        <taxon>Gammaproteobacteria</taxon>
        <taxon>Oceanospirillales</taxon>
        <taxon>Endozoicomonadaceae</taxon>
        <taxon>Endozoicomonas</taxon>
    </lineage>
</organism>
<protein>
    <recommendedName>
        <fullName evidence="3">MarR family transcriptional regulator</fullName>
    </recommendedName>
</protein>
<evidence type="ECO:0000313" key="1">
    <source>
        <dbReference type="EMBL" id="MCW7552887.1"/>
    </source>
</evidence>
<dbReference type="EMBL" id="JAPFCC010000001">
    <property type="protein sequence ID" value="MCW7552887.1"/>
    <property type="molecule type" value="Genomic_DNA"/>
</dbReference>
<reference evidence="1 2" key="1">
    <citation type="submission" date="2022-10" db="EMBL/GenBank/DDBJ databases">
        <title>High-quality genome sequences of two octocoral-associated bacteria, Endozoicomonas euniceicola EF212 and Endozoicomonas gorgoniicola PS125.</title>
        <authorList>
            <person name="Chiou Y.-J."/>
            <person name="Chen Y.-H."/>
        </authorList>
    </citation>
    <scope>NUCLEOTIDE SEQUENCE [LARGE SCALE GENOMIC DNA]</scope>
    <source>
        <strain evidence="1 2">PS125</strain>
    </source>
</reference>
<accession>A0ABT3MU48</accession>
<gene>
    <name evidence="1" type="ORF">NX722_09575</name>
</gene>
<evidence type="ECO:0008006" key="3">
    <source>
        <dbReference type="Google" id="ProtNLM"/>
    </source>
</evidence>
<evidence type="ECO:0000313" key="2">
    <source>
        <dbReference type="Proteomes" id="UP001209854"/>
    </source>
</evidence>
<dbReference type="RefSeq" id="WP_262567791.1">
    <property type="nucleotide sequence ID" value="NZ_JAPFCC010000001.1"/>
</dbReference>
<keyword evidence="2" id="KW-1185">Reference proteome</keyword>
<dbReference type="Proteomes" id="UP001209854">
    <property type="component" value="Unassembled WGS sequence"/>
</dbReference>
<name>A0ABT3MU48_9GAMM</name>
<proteinExistence type="predicted"/>
<sequence>MKGQDIGLLLKLYCLSLGESQSVIPITTGQWQDWSVEQENSAESSSLDTADSYGVRTLAQMTGISKSQVNLALNRCYSVGLAKKDRRSGAPSVNRKSLFEFIVYGLKFVFPASPGAVTRGITTSLVAPVFDNELMSAGELVPVWPDARGLSKGQGIEPLFKSATYAIRKDPALYVLLALVDAIRMGQPRERNLAIHRLENYLGLAQ</sequence>
<comment type="caution">
    <text evidence="1">The sequence shown here is derived from an EMBL/GenBank/DDBJ whole genome shotgun (WGS) entry which is preliminary data.</text>
</comment>